<name>A0A392NXQ7_9FABA</name>
<dbReference type="Proteomes" id="UP000265520">
    <property type="component" value="Unassembled WGS sequence"/>
</dbReference>
<accession>A0A392NXQ7</accession>
<comment type="caution">
    <text evidence="1">The sequence shown here is derived from an EMBL/GenBank/DDBJ whole genome shotgun (WGS) entry which is preliminary data.</text>
</comment>
<protein>
    <submittedName>
        <fullName evidence="1">Uncharacterized protein</fullName>
    </submittedName>
</protein>
<dbReference type="AlphaFoldDB" id="A0A392NXQ7"/>
<dbReference type="EMBL" id="LXQA010054740">
    <property type="protein sequence ID" value="MCI04242.1"/>
    <property type="molecule type" value="Genomic_DNA"/>
</dbReference>
<sequence>MGSWVDGQWTILGIGGMIQVGFSQFSQLIWSSVNPYLMRCTSPKRNYVCFQKFGKLGPLKIGPESADHLFVSCNQISPVWYAILRWLGVQWVSPRGNLGLFEVFLEGTFSAECLIDRVKLLSWKWFLGTI</sequence>
<evidence type="ECO:0000313" key="2">
    <source>
        <dbReference type="Proteomes" id="UP000265520"/>
    </source>
</evidence>
<evidence type="ECO:0000313" key="1">
    <source>
        <dbReference type="EMBL" id="MCI04242.1"/>
    </source>
</evidence>
<organism evidence="1 2">
    <name type="scientific">Trifolium medium</name>
    <dbReference type="NCBI Taxonomy" id="97028"/>
    <lineage>
        <taxon>Eukaryota</taxon>
        <taxon>Viridiplantae</taxon>
        <taxon>Streptophyta</taxon>
        <taxon>Embryophyta</taxon>
        <taxon>Tracheophyta</taxon>
        <taxon>Spermatophyta</taxon>
        <taxon>Magnoliopsida</taxon>
        <taxon>eudicotyledons</taxon>
        <taxon>Gunneridae</taxon>
        <taxon>Pentapetalae</taxon>
        <taxon>rosids</taxon>
        <taxon>fabids</taxon>
        <taxon>Fabales</taxon>
        <taxon>Fabaceae</taxon>
        <taxon>Papilionoideae</taxon>
        <taxon>50 kb inversion clade</taxon>
        <taxon>NPAAA clade</taxon>
        <taxon>Hologalegina</taxon>
        <taxon>IRL clade</taxon>
        <taxon>Trifolieae</taxon>
        <taxon>Trifolium</taxon>
    </lineage>
</organism>
<reference evidence="1 2" key="1">
    <citation type="journal article" date="2018" name="Front. Plant Sci.">
        <title>Red Clover (Trifolium pratense) and Zigzag Clover (T. medium) - A Picture of Genomic Similarities and Differences.</title>
        <authorList>
            <person name="Dluhosova J."/>
            <person name="Istvanek J."/>
            <person name="Nedelnik J."/>
            <person name="Repkova J."/>
        </authorList>
    </citation>
    <scope>NUCLEOTIDE SEQUENCE [LARGE SCALE GENOMIC DNA]</scope>
    <source>
        <strain evidence="2">cv. 10/8</strain>
        <tissue evidence="1">Leaf</tissue>
    </source>
</reference>
<keyword evidence="2" id="KW-1185">Reference proteome</keyword>
<proteinExistence type="predicted"/>